<keyword evidence="2" id="KW-1185">Reference proteome</keyword>
<reference evidence="1 2" key="1">
    <citation type="submission" date="2015-08" db="EMBL/GenBank/DDBJ databases">
        <title>Genome sequencing of Penicillium nordicum.</title>
        <authorList>
            <person name="Nguyen H.D."/>
            <person name="Seifert K.A."/>
        </authorList>
    </citation>
    <scope>NUCLEOTIDE SEQUENCE [LARGE SCALE GENOMIC DNA]</scope>
    <source>
        <strain evidence="1 2">DAOMC 185683</strain>
    </source>
</reference>
<evidence type="ECO:0000313" key="1">
    <source>
        <dbReference type="EMBL" id="KOS40485.1"/>
    </source>
</evidence>
<dbReference type="Proteomes" id="UP000037696">
    <property type="component" value="Unassembled WGS sequence"/>
</dbReference>
<dbReference type="AlphaFoldDB" id="A0A0M9WD96"/>
<evidence type="ECO:0000313" key="2">
    <source>
        <dbReference type="Proteomes" id="UP000037696"/>
    </source>
</evidence>
<comment type="caution">
    <text evidence="1">The sequence shown here is derived from an EMBL/GenBank/DDBJ whole genome shotgun (WGS) entry which is preliminary data.</text>
</comment>
<organism evidence="1 2">
    <name type="scientific">Penicillium nordicum</name>
    <dbReference type="NCBI Taxonomy" id="229535"/>
    <lineage>
        <taxon>Eukaryota</taxon>
        <taxon>Fungi</taxon>
        <taxon>Dikarya</taxon>
        <taxon>Ascomycota</taxon>
        <taxon>Pezizomycotina</taxon>
        <taxon>Eurotiomycetes</taxon>
        <taxon>Eurotiomycetidae</taxon>
        <taxon>Eurotiales</taxon>
        <taxon>Aspergillaceae</taxon>
        <taxon>Penicillium</taxon>
    </lineage>
</organism>
<dbReference type="EMBL" id="LHQQ01000162">
    <property type="protein sequence ID" value="KOS40485.1"/>
    <property type="molecule type" value="Genomic_DNA"/>
</dbReference>
<sequence length="73" mass="7884">MAMGSKDSISIGLIGNDLWKYNVAPGGQKSGEMTRIPLRFIVASVQNPSSEISKFTCASSNLFRGSFNCLKLI</sequence>
<protein>
    <submittedName>
        <fullName evidence="1">Uncharacterized protein</fullName>
    </submittedName>
</protein>
<proteinExistence type="predicted"/>
<accession>A0A0M9WD96</accession>
<name>A0A0M9WD96_9EURO</name>
<gene>
    <name evidence="1" type="ORF">ACN38_g8648</name>
</gene>